<keyword evidence="6 9" id="KW-0119">Carbohydrate metabolism</keyword>
<evidence type="ECO:0000313" key="13">
    <source>
        <dbReference type="Proteomes" id="UP000070544"/>
    </source>
</evidence>
<comment type="similarity">
    <text evidence="2 9">Belongs to the glycosyl hydrolase 10 (cellulase F) family.</text>
</comment>
<comment type="catalytic activity">
    <reaction evidence="1 9">
        <text>Endohydrolysis of (1-&gt;4)-beta-D-xylosidic linkages in xylans.</text>
        <dbReference type="EC" id="3.2.1.8"/>
    </reaction>
</comment>
<dbReference type="PANTHER" id="PTHR31490:SF88">
    <property type="entry name" value="BETA-XYLANASE"/>
    <property type="match status" value="1"/>
</dbReference>
<evidence type="ECO:0000256" key="6">
    <source>
        <dbReference type="ARBA" id="ARBA00023277"/>
    </source>
</evidence>
<name>A0A139A8U4_GONPJ</name>
<gene>
    <name evidence="12" type="ORF">M427DRAFT_156876</name>
</gene>
<dbReference type="EC" id="3.2.1.8" evidence="9"/>
<dbReference type="Proteomes" id="UP000070544">
    <property type="component" value="Unassembled WGS sequence"/>
</dbReference>
<dbReference type="STRING" id="1344416.A0A139A8U4"/>
<feature type="signal peptide" evidence="10">
    <location>
        <begin position="1"/>
        <end position="19"/>
    </location>
</feature>
<dbReference type="OMA" id="HRCHINY"/>
<proteinExistence type="inferred from homology"/>
<dbReference type="Pfam" id="PF00331">
    <property type="entry name" value="Glyco_hydro_10"/>
    <property type="match status" value="1"/>
</dbReference>
<keyword evidence="8 9" id="KW-0624">Polysaccharide degradation</keyword>
<dbReference type="AlphaFoldDB" id="A0A139A8U4"/>
<dbReference type="SUPFAM" id="SSF51445">
    <property type="entry name" value="(Trans)glycosidases"/>
    <property type="match status" value="1"/>
</dbReference>
<dbReference type="GO" id="GO:0031176">
    <property type="term" value="F:endo-1,4-beta-xylanase activity"/>
    <property type="evidence" value="ECO:0007669"/>
    <property type="project" value="UniProtKB-EC"/>
</dbReference>
<dbReference type="EMBL" id="KQ965781">
    <property type="protein sequence ID" value="KXS13210.1"/>
    <property type="molecule type" value="Genomic_DNA"/>
</dbReference>
<keyword evidence="3" id="KW-0858">Xylan degradation</keyword>
<evidence type="ECO:0000256" key="2">
    <source>
        <dbReference type="ARBA" id="ARBA00007495"/>
    </source>
</evidence>
<evidence type="ECO:0000256" key="9">
    <source>
        <dbReference type="RuleBase" id="RU361174"/>
    </source>
</evidence>
<evidence type="ECO:0000313" key="12">
    <source>
        <dbReference type="EMBL" id="KXS13210.1"/>
    </source>
</evidence>
<evidence type="ECO:0000256" key="1">
    <source>
        <dbReference type="ARBA" id="ARBA00000681"/>
    </source>
</evidence>
<dbReference type="InterPro" id="IPR044846">
    <property type="entry name" value="GH10"/>
</dbReference>
<evidence type="ECO:0000256" key="3">
    <source>
        <dbReference type="ARBA" id="ARBA00022651"/>
    </source>
</evidence>
<keyword evidence="7 9" id="KW-0326">Glycosidase</keyword>
<evidence type="ECO:0000256" key="7">
    <source>
        <dbReference type="ARBA" id="ARBA00023295"/>
    </source>
</evidence>
<evidence type="ECO:0000259" key="11">
    <source>
        <dbReference type="PROSITE" id="PS51760"/>
    </source>
</evidence>
<evidence type="ECO:0000256" key="4">
    <source>
        <dbReference type="ARBA" id="ARBA00022729"/>
    </source>
</evidence>
<keyword evidence="13" id="KW-1185">Reference proteome</keyword>
<accession>A0A139A8U4</accession>
<dbReference type="OrthoDB" id="3055998at2759"/>
<dbReference type="SMART" id="SM00633">
    <property type="entry name" value="Glyco_10"/>
    <property type="match status" value="1"/>
</dbReference>
<dbReference type="PANTHER" id="PTHR31490">
    <property type="entry name" value="GLYCOSYL HYDROLASE"/>
    <property type="match status" value="1"/>
</dbReference>
<dbReference type="Gene3D" id="3.20.20.80">
    <property type="entry name" value="Glycosidases"/>
    <property type="match status" value="1"/>
</dbReference>
<keyword evidence="5 9" id="KW-0378">Hydrolase</keyword>
<dbReference type="PRINTS" id="PR00134">
    <property type="entry name" value="GLHYDRLASE10"/>
</dbReference>
<organism evidence="12 13">
    <name type="scientific">Gonapodya prolifera (strain JEL478)</name>
    <name type="common">Monoblepharis prolifera</name>
    <dbReference type="NCBI Taxonomy" id="1344416"/>
    <lineage>
        <taxon>Eukaryota</taxon>
        <taxon>Fungi</taxon>
        <taxon>Fungi incertae sedis</taxon>
        <taxon>Chytridiomycota</taxon>
        <taxon>Chytridiomycota incertae sedis</taxon>
        <taxon>Monoblepharidomycetes</taxon>
        <taxon>Monoblepharidales</taxon>
        <taxon>Gonapodyaceae</taxon>
        <taxon>Gonapodya</taxon>
    </lineage>
</organism>
<dbReference type="InterPro" id="IPR017853">
    <property type="entry name" value="GH"/>
</dbReference>
<sequence>MARLRALSVLITLFLAVFAVTSSAVALDSRAPRCKELCITRCNRVTAGQAGTPGQTLRSAAVAKGKYFGAAVSPNLFATAAYANALKKEYGWLTPGNAMKRDATEPAQGQFRFTDADAVLKQAQANGQMIRGHTLVWHSQLPAWVPNTAGTDIAKARAIMTNHSENSFPGQLAHWDVCNEVLNEDGTFRQSFWFNAWGGRRYVAEAFRLARAADPTVKLYINDFNVESPNGAKTNGFFNIVSSPIDGVGFQAHFISGQIPDIAATLKRFATLGVEVAITEPPPEQTQATNYAAVTNACKSVAVCVGVTVWGVEDTDSWVPHLLLDANYQKKASYTYTLNALNA</sequence>
<dbReference type="InterPro" id="IPR001000">
    <property type="entry name" value="GH10_dom"/>
</dbReference>
<feature type="domain" description="GH10" evidence="11">
    <location>
        <begin position="57"/>
        <end position="340"/>
    </location>
</feature>
<dbReference type="GO" id="GO:0045493">
    <property type="term" value="P:xylan catabolic process"/>
    <property type="evidence" value="ECO:0007669"/>
    <property type="project" value="UniProtKB-KW"/>
</dbReference>
<dbReference type="PROSITE" id="PS51760">
    <property type="entry name" value="GH10_2"/>
    <property type="match status" value="1"/>
</dbReference>
<evidence type="ECO:0000256" key="10">
    <source>
        <dbReference type="SAM" id="SignalP"/>
    </source>
</evidence>
<evidence type="ECO:0000256" key="5">
    <source>
        <dbReference type="ARBA" id="ARBA00022801"/>
    </source>
</evidence>
<keyword evidence="4 10" id="KW-0732">Signal</keyword>
<evidence type="ECO:0000256" key="8">
    <source>
        <dbReference type="ARBA" id="ARBA00023326"/>
    </source>
</evidence>
<reference evidence="12 13" key="1">
    <citation type="journal article" date="2015" name="Genome Biol. Evol.">
        <title>Phylogenomic analyses indicate that early fungi evolved digesting cell walls of algal ancestors of land plants.</title>
        <authorList>
            <person name="Chang Y."/>
            <person name="Wang S."/>
            <person name="Sekimoto S."/>
            <person name="Aerts A.L."/>
            <person name="Choi C."/>
            <person name="Clum A."/>
            <person name="LaButti K.M."/>
            <person name="Lindquist E.A."/>
            <person name="Yee Ngan C."/>
            <person name="Ohm R.A."/>
            <person name="Salamov A.A."/>
            <person name="Grigoriev I.V."/>
            <person name="Spatafora J.W."/>
            <person name="Berbee M.L."/>
        </authorList>
    </citation>
    <scope>NUCLEOTIDE SEQUENCE [LARGE SCALE GENOMIC DNA]</scope>
    <source>
        <strain evidence="12 13">JEL478</strain>
    </source>
</reference>
<feature type="chain" id="PRO_5007296043" description="Beta-xylanase" evidence="10">
    <location>
        <begin position="20"/>
        <end position="343"/>
    </location>
</feature>
<protein>
    <recommendedName>
        <fullName evidence="9">Beta-xylanase</fullName>
        <ecNumber evidence="9">3.2.1.8</ecNumber>
    </recommendedName>
</protein>